<proteinExistence type="predicted"/>
<dbReference type="EMBL" id="CCYD01000261">
    <property type="protein sequence ID" value="CEG37011.1"/>
    <property type="molecule type" value="Genomic_DNA"/>
</dbReference>
<accession>A0A0N7L3W5</accession>
<dbReference type="GeneID" id="59052844"/>
<evidence type="ECO:0000313" key="2">
    <source>
        <dbReference type="Proteomes" id="UP000054928"/>
    </source>
</evidence>
<dbReference type="Proteomes" id="UP000054928">
    <property type="component" value="Unassembled WGS sequence"/>
</dbReference>
<protein>
    <submittedName>
        <fullName evidence="1">Uncharacterized protein</fullName>
    </submittedName>
</protein>
<dbReference type="RefSeq" id="XP_036263021.1">
    <property type="nucleotide sequence ID" value="XM_036407310.1"/>
</dbReference>
<reference evidence="2" key="1">
    <citation type="submission" date="2014-09" db="EMBL/GenBank/DDBJ databases">
        <authorList>
            <person name="Sharma Rahul"/>
            <person name="Thines Marco"/>
        </authorList>
    </citation>
    <scope>NUCLEOTIDE SEQUENCE [LARGE SCALE GENOMIC DNA]</scope>
</reference>
<evidence type="ECO:0000313" key="1">
    <source>
        <dbReference type="EMBL" id="CEG37011.1"/>
    </source>
</evidence>
<dbReference type="AlphaFoldDB" id="A0A0N7L3W5"/>
<name>A0A0N7L3W5_PLAHL</name>
<sequence length="74" mass="8920">MENSCLSPQYNMVEVHRFWCARMSLNILRSSQPSRHQSCSLLSTQYRLLVYRNAVGLGWSRCELLMYKDYRQKW</sequence>
<keyword evidence="2" id="KW-1185">Reference proteome</keyword>
<organism evidence="1 2">
    <name type="scientific">Plasmopara halstedii</name>
    <name type="common">Downy mildew of sunflower</name>
    <dbReference type="NCBI Taxonomy" id="4781"/>
    <lineage>
        <taxon>Eukaryota</taxon>
        <taxon>Sar</taxon>
        <taxon>Stramenopiles</taxon>
        <taxon>Oomycota</taxon>
        <taxon>Peronosporomycetes</taxon>
        <taxon>Peronosporales</taxon>
        <taxon>Peronosporaceae</taxon>
        <taxon>Plasmopara</taxon>
    </lineage>
</organism>